<accession>M6DBA4</accession>
<name>M6DBA4_9LEPT</name>
<evidence type="ECO:0000313" key="2">
    <source>
        <dbReference type="Proteomes" id="UP000011988"/>
    </source>
</evidence>
<sequence>MQNFMGNDYFENANQHKECWMRLRNVYLYSLKEISIRTE</sequence>
<evidence type="ECO:0000313" key="1">
    <source>
        <dbReference type="EMBL" id="EMJ95830.1"/>
    </source>
</evidence>
<protein>
    <submittedName>
        <fullName evidence="1">Uncharacterized protein</fullName>
    </submittedName>
</protein>
<dbReference type="AlphaFoldDB" id="M6DBA4"/>
<comment type="caution">
    <text evidence="1">The sequence shown here is derived from an EMBL/GenBank/DDBJ whole genome shotgun (WGS) entry which is preliminary data.</text>
</comment>
<dbReference type="PATRIC" id="fig|1218565.3.peg.1649"/>
<gene>
    <name evidence="1" type="ORF">LEP1GSC194_3374</name>
</gene>
<dbReference type="Proteomes" id="UP000011988">
    <property type="component" value="Unassembled WGS sequence"/>
</dbReference>
<organism evidence="1 2">
    <name type="scientific">Leptospira alstonii serovar Sichuan str. 79601</name>
    <dbReference type="NCBI Taxonomy" id="1218565"/>
    <lineage>
        <taxon>Bacteria</taxon>
        <taxon>Pseudomonadati</taxon>
        <taxon>Spirochaetota</taxon>
        <taxon>Spirochaetia</taxon>
        <taxon>Leptospirales</taxon>
        <taxon>Leptospiraceae</taxon>
        <taxon>Leptospira</taxon>
    </lineage>
</organism>
<proteinExistence type="predicted"/>
<reference evidence="1 2" key="1">
    <citation type="submission" date="2013-01" db="EMBL/GenBank/DDBJ databases">
        <authorList>
            <person name="Harkins D.M."/>
            <person name="Durkin A.S."/>
            <person name="Brinkac L.M."/>
            <person name="Haft D.H."/>
            <person name="Selengut J.D."/>
            <person name="Sanka R."/>
            <person name="DePew J."/>
            <person name="Purushe J."/>
            <person name="Galloway R.L."/>
            <person name="Vinetz J.M."/>
            <person name="Sutton G.G."/>
            <person name="Nierman W.C."/>
            <person name="Fouts D.E."/>
        </authorList>
    </citation>
    <scope>NUCLEOTIDE SEQUENCE [LARGE SCALE GENOMIC DNA]</scope>
    <source>
        <strain evidence="1 2">79601</strain>
    </source>
</reference>
<dbReference type="EMBL" id="ANIK01000029">
    <property type="protein sequence ID" value="EMJ95830.1"/>
    <property type="molecule type" value="Genomic_DNA"/>
</dbReference>